<dbReference type="PANTHER" id="PTHR10887:SF433">
    <property type="entry name" value="DNA REPLICATION ATP-DEPENDENT HELICASE_NUCLEASE DNA2"/>
    <property type="match status" value="1"/>
</dbReference>
<comment type="similarity">
    <text evidence="1">Belongs to the DNA2/NAM7 helicase family.</text>
</comment>
<keyword evidence="1" id="KW-0158">Chromosome</keyword>
<keyword evidence="1" id="KW-0238">DNA-binding</keyword>
<evidence type="ECO:0000313" key="4">
    <source>
        <dbReference type="EMBL" id="PPQ80398.1"/>
    </source>
</evidence>
<dbReference type="EC" id="3.1.-.-" evidence="1"/>
<dbReference type="InterPro" id="IPR047187">
    <property type="entry name" value="SF1_C_Upf1"/>
</dbReference>
<evidence type="ECO:0000256" key="2">
    <source>
        <dbReference type="SAM" id="MobiDB-lite"/>
    </source>
</evidence>
<keyword evidence="1" id="KW-0411">Iron-sulfur</keyword>
<gene>
    <name evidence="4" type="ORF">CVT26_008303</name>
</gene>
<keyword evidence="1" id="KW-0547">Nucleotide-binding</keyword>
<protein>
    <recommendedName>
        <fullName evidence="1">DNA replication ATP-dependent helicase/nuclease</fullName>
        <ecNumber evidence="1">3.1.-.-</ecNumber>
        <ecNumber evidence="1">3.6.4.12</ecNumber>
    </recommendedName>
</protein>
<dbReference type="SUPFAM" id="SSF52540">
    <property type="entry name" value="P-loop containing nucleoside triphosphate hydrolases"/>
    <property type="match status" value="1"/>
</dbReference>
<keyword evidence="1" id="KW-0235">DNA replication</keyword>
<dbReference type="GO" id="GO:0046872">
    <property type="term" value="F:metal ion binding"/>
    <property type="evidence" value="ECO:0007669"/>
    <property type="project" value="UniProtKB-UniRule"/>
</dbReference>
<dbReference type="EMBL" id="NHYE01004954">
    <property type="protein sequence ID" value="PPQ80398.1"/>
    <property type="molecule type" value="Genomic_DNA"/>
</dbReference>
<dbReference type="Proteomes" id="UP000284706">
    <property type="component" value="Unassembled WGS sequence"/>
</dbReference>
<sequence length="537" mass="57869">CKAVFIDTDALNATESRVGDLVQNTTEAELVRQLVETLLHCGVSESQIGIISLYRQQVKLLQHLLQARRGVEILTADKSQGRDKDCVIVSLVRSNEGGHIGELVRDWRRMNVSFTRARSKLVIFGSRKTLQREPLLAQFFELMESRGWILRLRAGADRAHERVFGGVGSSANASPTRKRSVSVSGCEGDEVEDEVVDEVEVVGKDTWVGVQTQTQTQTQTQAEMSSSQIDEDDVEFVEATQTQTQAKPTSSQPDEDEDVEFVEATQTQTQIEASSSQAAQDDEDVEIVDGTVGTLTLNTAPVSASTSRPDSPDATLCGLPPSDVGSAAEVMEDSWMEDQTLVVPEANGFPLPMDSKTSSTFSEPKPKTLDNDNDDIEIVEIKTVAPSAKPSTTAPASKPKLKPRTELPSSSSSSAPPRKPAGKENTLMGWLNVKEKDRPKGKEKEKEKENPGKLSSRDKKKKGRSTTASGGDRARNGVAASGSKVKAKENGNGNGDDDNDKARPSKRAKLDGGKSAGGGAGVLKGRPILRDLVGNET</sequence>
<reference evidence="4 5" key="1">
    <citation type="journal article" date="2018" name="Evol. Lett.">
        <title>Horizontal gene cluster transfer increased hallucinogenic mushroom diversity.</title>
        <authorList>
            <person name="Reynolds H.T."/>
            <person name="Vijayakumar V."/>
            <person name="Gluck-Thaler E."/>
            <person name="Korotkin H.B."/>
            <person name="Matheny P.B."/>
            <person name="Slot J.C."/>
        </authorList>
    </citation>
    <scope>NUCLEOTIDE SEQUENCE [LARGE SCALE GENOMIC DNA]</scope>
    <source>
        <strain evidence="4 5">SRW20</strain>
    </source>
</reference>
<keyword evidence="1" id="KW-0234">DNA repair</keyword>
<dbReference type="GO" id="GO:0006281">
    <property type="term" value="P:DNA repair"/>
    <property type="evidence" value="ECO:0007669"/>
    <property type="project" value="UniProtKB-KW"/>
</dbReference>
<dbReference type="Gene3D" id="3.40.50.300">
    <property type="entry name" value="P-loop containing nucleotide triphosphate hydrolases"/>
    <property type="match status" value="1"/>
</dbReference>
<keyword evidence="1" id="KW-0511">Multifunctional enzyme</keyword>
<dbReference type="GO" id="GO:0005737">
    <property type="term" value="C:cytoplasm"/>
    <property type="evidence" value="ECO:0007669"/>
    <property type="project" value="TreeGrafter"/>
</dbReference>
<keyword evidence="5" id="KW-1185">Reference proteome</keyword>
<feature type="region of interest" description="Disordered" evidence="2">
    <location>
        <begin position="239"/>
        <end position="258"/>
    </location>
</feature>
<dbReference type="GO" id="GO:0017108">
    <property type="term" value="F:5'-flap endonuclease activity"/>
    <property type="evidence" value="ECO:0007669"/>
    <property type="project" value="UniProtKB-UniRule"/>
</dbReference>
<feature type="compositionally biased region" description="Basic and acidic residues" evidence="2">
    <location>
        <begin position="500"/>
        <end position="512"/>
    </location>
</feature>
<dbReference type="InterPro" id="IPR041679">
    <property type="entry name" value="DNA2/NAM7-like_C"/>
</dbReference>
<name>A0A409WPG4_9AGAR</name>
<dbReference type="InterPro" id="IPR027417">
    <property type="entry name" value="P-loop_NTPase"/>
</dbReference>
<dbReference type="InParanoid" id="A0A409WPG4"/>
<dbReference type="STRING" id="231916.A0A409WPG4"/>
<keyword evidence="1" id="KW-0004">4Fe-4S</keyword>
<evidence type="ECO:0000313" key="5">
    <source>
        <dbReference type="Proteomes" id="UP000284706"/>
    </source>
</evidence>
<accession>A0A409WPG4</accession>
<feature type="non-terminal residue" evidence="4">
    <location>
        <position position="1"/>
    </location>
</feature>
<keyword evidence="1" id="KW-0539">Nucleus</keyword>
<dbReference type="CDD" id="cd18808">
    <property type="entry name" value="SF1_C_Upf1"/>
    <property type="match status" value="1"/>
</dbReference>
<dbReference type="GO" id="GO:0003677">
    <property type="term" value="F:DNA binding"/>
    <property type="evidence" value="ECO:0007669"/>
    <property type="project" value="UniProtKB-UniRule"/>
</dbReference>
<evidence type="ECO:0000259" key="3">
    <source>
        <dbReference type="Pfam" id="PF13087"/>
    </source>
</evidence>
<evidence type="ECO:0000256" key="1">
    <source>
        <dbReference type="RuleBase" id="RU367041"/>
    </source>
</evidence>
<keyword evidence="1" id="KW-0347">Helicase</keyword>
<feature type="compositionally biased region" description="Low complexity" evidence="2">
    <location>
        <begin position="385"/>
        <end position="398"/>
    </location>
</feature>
<feature type="domain" description="DNA2/NAM7 helicase-like C-terminal" evidence="3">
    <location>
        <begin position="2"/>
        <end position="127"/>
    </location>
</feature>
<dbReference type="GO" id="GO:0071932">
    <property type="term" value="P:replication fork reversal"/>
    <property type="evidence" value="ECO:0007669"/>
    <property type="project" value="TreeGrafter"/>
</dbReference>
<dbReference type="PANTHER" id="PTHR10887">
    <property type="entry name" value="DNA2/NAM7 HELICASE FAMILY"/>
    <property type="match status" value="1"/>
</dbReference>
<dbReference type="Pfam" id="PF13087">
    <property type="entry name" value="AAA_12"/>
    <property type="match status" value="1"/>
</dbReference>
<dbReference type="GO" id="GO:0005694">
    <property type="term" value="C:chromosome"/>
    <property type="evidence" value="ECO:0007669"/>
    <property type="project" value="UniProtKB-SubCell"/>
</dbReference>
<dbReference type="GO" id="GO:0033567">
    <property type="term" value="P:DNA replication, Okazaki fragment processing"/>
    <property type="evidence" value="ECO:0007669"/>
    <property type="project" value="UniProtKB-UniRule"/>
</dbReference>
<comment type="catalytic activity">
    <reaction evidence="1">
        <text>ATP + H2O = ADP + phosphate + H(+)</text>
        <dbReference type="Rhea" id="RHEA:13065"/>
        <dbReference type="ChEBI" id="CHEBI:15377"/>
        <dbReference type="ChEBI" id="CHEBI:15378"/>
        <dbReference type="ChEBI" id="CHEBI:30616"/>
        <dbReference type="ChEBI" id="CHEBI:43474"/>
        <dbReference type="ChEBI" id="CHEBI:456216"/>
        <dbReference type="EC" id="3.6.4.12"/>
    </reaction>
</comment>
<keyword evidence="1" id="KW-0378">Hydrolase</keyword>
<keyword evidence="1" id="KW-0408">Iron</keyword>
<organism evidence="4 5">
    <name type="scientific">Gymnopilus dilepis</name>
    <dbReference type="NCBI Taxonomy" id="231916"/>
    <lineage>
        <taxon>Eukaryota</taxon>
        <taxon>Fungi</taxon>
        <taxon>Dikarya</taxon>
        <taxon>Basidiomycota</taxon>
        <taxon>Agaricomycotina</taxon>
        <taxon>Agaricomycetes</taxon>
        <taxon>Agaricomycetidae</taxon>
        <taxon>Agaricales</taxon>
        <taxon>Agaricineae</taxon>
        <taxon>Hymenogastraceae</taxon>
        <taxon>Gymnopilus</taxon>
    </lineage>
</organism>
<dbReference type="GO" id="GO:0017116">
    <property type="term" value="F:single-stranded DNA helicase activity"/>
    <property type="evidence" value="ECO:0007669"/>
    <property type="project" value="UniProtKB-UniRule"/>
</dbReference>
<dbReference type="GO" id="GO:0051539">
    <property type="term" value="F:4 iron, 4 sulfur cluster binding"/>
    <property type="evidence" value="ECO:0007669"/>
    <property type="project" value="UniProtKB-UniRule"/>
</dbReference>
<proteinExistence type="inferred from homology"/>
<feature type="region of interest" description="Disordered" evidence="2">
    <location>
        <begin position="166"/>
        <end position="190"/>
    </location>
</feature>
<comment type="function">
    <text evidence="1">Key enzyme involved in DNA replication and DNA repair. Involved in Okazaki fragments processing by cleaving long flaps that escape FEN1: flaps that are longer than 27 nucleotides are coated by replication protein A complex (RPA), leading to recruit DNA2 which cleaves the flap until it is too short to bind RPA and becomes a substrate for FEN1. Also involved in 5'-end resection of DNA during double-strand break (DSB) repair by mediating the cleavage of 5'-ssDNA.</text>
</comment>
<dbReference type="InterPro" id="IPR045055">
    <property type="entry name" value="DNA2/NAM7-like"/>
</dbReference>
<dbReference type="GO" id="GO:0005634">
    <property type="term" value="C:nucleus"/>
    <property type="evidence" value="ECO:0007669"/>
    <property type="project" value="UniProtKB-SubCell"/>
</dbReference>
<comment type="caution">
    <text evidence="4">The sequence shown here is derived from an EMBL/GenBank/DDBJ whole genome shotgun (WGS) entry which is preliminary data.</text>
</comment>
<feature type="region of interest" description="Disordered" evidence="2">
    <location>
        <begin position="344"/>
        <end position="537"/>
    </location>
</feature>
<keyword evidence="1" id="KW-0540">Nuclease</keyword>
<feature type="compositionally biased region" description="Polar residues" evidence="2">
    <location>
        <begin position="239"/>
        <end position="252"/>
    </location>
</feature>
<dbReference type="OrthoDB" id="3041293at2759"/>
<comment type="subcellular location">
    <subcellularLocation>
        <location evidence="1">Nucleus</location>
    </subcellularLocation>
    <subcellularLocation>
        <location evidence="1">Chromosome</location>
    </subcellularLocation>
</comment>
<feature type="region of interest" description="Disordered" evidence="2">
    <location>
        <begin position="214"/>
        <end position="233"/>
    </location>
</feature>
<feature type="compositionally biased region" description="Basic and acidic residues" evidence="2">
    <location>
        <begin position="433"/>
        <end position="457"/>
    </location>
</feature>
<keyword evidence="1" id="KW-0067">ATP-binding</keyword>
<dbReference type="EC" id="3.6.4.12" evidence="1"/>
<keyword evidence="1" id="KW-0227">DNA damage</keyword>
<dbReference type="AlphaFoldDB" id="A0A409WPG4"/>
<keyword evidence="1" id="KW-0479">Metal-binding</keyword>
<dbReference type="GO" id="GO:0005524">
    <property type="term" value="F:ATP binding"/>
    <property type="evidence" value="ECO:0007669"/>
    <property type="project" value="UniProtKB-UniRule"/>
</dbReference>